<feature type="domain" description="Nudix hydrolase" evidence="4">
    <location>
        <begin position="1"/>
        <end position="129"/>
    </location>
</feature>
<sequence length="141" mass="15095">MIEVAAVVIRNPQGHVLTVRKKSSTKYQLPGGKPEAGEALVDAALREVAEEVGLTLDAESLNKLGTFDAPAANEPGEVVVGTIFTYTRTVTADEPHAAAEIGDTAWVNPAAPDRDLCSLARPVSWYICNKLPNGVSRWSPW</sequence>
<dbReference type="PANTHER" id="PTHR43736">
    <property type="entry name" value="ADP-RIBOSE PYROPHOSPHATASE"/>
    <property type="match status" value="1"/>
</dbReference>
<evidence type="ECO:0000256" key="3">
    <source>
        <dbReference type="RuleBase" id="RU003476"/>
    </source>
</evidence>
<dbReference type="Proteomes" id="UP001146430">
    <property type="component" value="Unassembled WGS sequence"/>
</dbReference>
<dbReference type="PANTHER" id="PTHR43736:SF1">
    <property type="entry name" value="DIHYDRONEOPTERIN TRIPHOSPHATE DIPHOSPHATASE"/>
    <property type="match status" value="1"/>
</dbReference>
<comment type="caution">
    <text evidence="5">The sequence shown here is derived from an EMBL/GenBank/DDBJ whole genome shotgun (WGS) entry which is preliminary data.</text>
</comment>
<dbReference type="PRINTS" id="PR00502">
    <property type="entry name" value="NUDIXFAMILY"/>
</dbReference>
<reference evidence="5" key="1">
    <citation type="submission" date="2022-02" db="EMBL/GenBank/DDBJ databases">
        <title>Corynebacterium sp. from urogenital microbiome.</title>
        <authorList>
            <person name="Cappelli E.A."/>
            <person name="Ribeiro T.G."/>
            <person name="Peixe L."/>
        </authorList>
    </citation>
    <scope>NUCLEOTIDE SEQUENCE</scope>
    <source>
        <strain evidence="5">C8Ua_181</strain>
    </source>
</reference>
<dbReference type="InterPro" id="IPR015797">
    <property type="entry name" value="NUDIX_hydrolase-like_dom_sf"/>
</dbReference>
<name>A0A9X3RTD8_9CORY</name>
<evidence type="ECO:0000256" key="1">
    <source>
        <dbReference type="ARBA" id="ARBA00005582"/>
    </source>
</evidence>
<keyword evidence="2 3" id="KW-0378">Hydrolase</keyword>
<accession>A0A9X3RTD8</accession>
<evidence type="ECO:0000313" key="6">
    <source>
        <dbReference type="Proteomes" id="UP001146430"/>
    </source>
</evidence>
<dbReference type="InterPro" id="IPR000086">
    <property type="entry name" value="NUDIX_hydrolase_dom"/>
</dbReference>
<proteinExistence type="inferred from homology"/>
<evidence type="ECO:0000259" key="4">
    <source>
        <dbReference type="PROSITE" id="PS51462"/>
    </source>
</evidence>
<gene>
    <name evidence="5" type="ORF">L8V01_11645</name>
</gene>
<dbReference type="CDD" id="cd04690">
    <property type="entry name" value="NUDIX_Hydrolase"/>
    <property type="match status" value="1"/>
</dbReference>
<dbReference type="EMBL" id="JAKMUU010000015">
    <property type="protein sequence ID" value="MCZ9308119.1"/>
    <property type="molecule type" value="Genomic_DNA"/>
</dbReference>
<dbReference type="Gene3D" id="3.90.79.10">
    <property type="entry name" value="Nucleoside Triphosphate Pyrophosphohydrolase"/>
    <property type="match status" value="1"/>
</dbReference>
<protein>
    <submittedName>
        <fullName evidence="5">NUDIX domain-containing protein</fullName>
    </submittedName>
</protein>
<evidence type="ECO:0000256" key="2">
    <source>
        <dbReference type="ARBA" id="ARBA00022801"/>
    </source>
</evidence>
<dbReference type="Pfam" id="PF00293">
    <property type="entry name" value="NUDIX"/>
    <property type="match status" value="1"/>
</dbReference>
<dbReference type="RefSeq" id="WP_011117483.1">
    <property type="nucleotide sequence ID" value="NZ_JAKMUU010000015.1"/>
</dbReference>
<dbReference type="PROSITE" id="PS00893">
    <property type="entry name" value="NUDIX_BOX"/>
    <property type="match status" value="1"/>
</dbReference>
<evidence type="ECO:0000313" key="5">
    <source>
        <dbReference type="EMBL" id="MCZ9308119.1"/>
    </source>
</evidence>
<dbReference type="GO" id="GO:0016787">
    <property type="term" value="F:hydrolase activity"/>
    <property type="evidence" value="ECO:0007669"/>
    <property type="project" value="UniProtKB-KW"/>
</dbReference>
<dbReference type="SUPFAM" id="SSF55811">
    <property type="entry name" value="Nudix"/>
    <property type="match status" value="1"/>
</dbReference>
<comment type="similarity">
    <text evidence="1 3">Belongs to the Nudix hydrolase family.</text>
</comment>
<dbReference type="InterPro" id="IPR020476">
    <property type="entry name" value="Nudix_hydrolase"/>
</dbReference>
<dbReference type="InterPro" id="IPR020084">
    <property type="entry name" value="NUDIX_hydrolase_CS"/>
</dbReference>
<dbReference type="PROSITE" id="PS51462">
    <property type="entry name" value="NUDIX"/>
    <property type="match status" value="1"/>
</dbReference>
<dbReference type="AlphaFoldDB" id="A0A9X3RTD8"/>
<organism evidence="5 6">
    <name type="scientific">Corynebacterium curieae</name>
    <dbReference type="NCBI Taxonomy" id="2913500"/>
    <lineage>
        <taxon>Bacteria</taxon>
        <taxon>Bacillati</taxon>
        <taxon>Actinomycetota</taxon>
        <taxon>Actinomycetes</taxon>
        <taxon>Mycobacteriales</taxon>
        <taxon>Corynebacteriaceae</taxon>
        <taxon>Corynebacterium</taxon>
    </lineage>
</organism>